<keyword evidence="3" id="KW-1185">Reference proteome</keyword>
<reference evidence="2 3" key="1">
    <citation type="submission" date="2019-03" db="EMBL/GenBank/DDBJ databases">
        <title>Sequencing the genomes of 1000 actinobacteria strains.</title>
        <authorList>
            <person name="Klenk H.-P."/>
        </authorList>
    </citation>
    <scope>NUCLEOTIDE SEQUENCE [LARGE SCALE GENOMIC DNA]</scope>
    <source>
        <strain evidence="2 3">DSM 43805</strain>
    </source>
</reference>
<feature type="region of interest" description="Disordered" evidence="1">
    <location>
        <begin position="196"/>
        <end position="233"/>
    </location>
</feature>
<accession>A0A4R6K3P3</accession>
<gene>
    <name evidence="2" type="ORF">C8E87_6084</name>
</gene>
<sequence>MQEAVALWSVGQATAAELVSLGCELLVAGFDGMNLAMLAGVHARNADEDVPDLLEAALDDVGLRHYPAGSDAGLEATVSIMASRVLAGRMSPMDLATWAHSTIGHDRLPIAERLVDLDDMYDTLEYIDMTEQDLDNEILAEARRITAICRRQRQLHPPVPDFLMPPRASRLCILVDLVILLRDLIGAVPNRSCQAFSGGTPRANRRPTSNITGGGPFRAGVRPLSTSGECWQA</sequence>
<evidence type="ECO:0000313" key="2">
    <source>
        <dbReference type="EMBL" id="TDO42316.1"/>
    </source>
</evidence>
<dbReference type="EMBL" id="SNWR01000001">
    <property type="protein sequence ID" value="TDO42316.1"/>
    <property type="molecule type" value="Genomic_DNA"/>
</dbReference>
<feature type="compositionally biased region" description="Polar residues" evidence="1">
    <location>
        <begin position="224"/>
        <end position="233"/>
    </location>
</feature>
<protein>
    <submittedName>
        <fullName evidence="2">Uncharacterized protein</fullName>
    </submittedName>
</protein>
<evidence type="ECO:0000313" key="3">
    <source>
        <dbReference type="Proteomes" id="UP000294901"/>
    </source>
</evidence>
<dbReference type="AlphaFoldDB" id="A0A4R6K3P3"/>
<dbReference type="Proteomes" id="UP000294901">
    <property type="component" value="Unassembled WGS sequence"/>
</dbReference>
<proteinExistence type="predicted"/>
<evidence type="ECO:0000256" key="1">
    <source>
        <dbReference type="SAM" id="MobiDB-lite"/>
    </source>
</evidence>
<name>A0A4R6K3P3_9ACTN</name>
<organism evidence="2 3">
    <name type="scientific">Paractinoplanes brasiliensis</name>
    <dbReference type="NCBI Taxonomy" id="52695"/>
    <lineage>
        <taxon>Bacteria</taxon>
        <taxon>Bacillati</taxon>
        <taxon>Actinomycetota</taxon>
        <taxon>Actinomycetes</taxon>
        <taxon>Micromonosporales</taxon>
        <taxon>Micromonosporaceae</taxon>
        <taxon>Paractinoplanes</taxon>
    </lineage>
</organism>
<comment type="caution">
    <text evidence="2">The sequence shown here is derived from an EMBL/GenBank/DDBJ whole genome shotgun (WGS) entry which is preliminary data.</text>
</comment>